<dbReference type="InterPro" id="IPR016024">
    <property type="entry name" value="ARM-type_fold"/>
</dbReference>
<keyword evidence="1" id="KW-1133">Transmembrane helix</keyword>
<dbReference type="EMBL" id="CP001848">
    <property type="protein sequence ID" value="ADB14944.1"/>
    <property type="molecule type" value="Genomic_DNA"/>
</dbReference>
<dbReference type="SUPFAM" id="SSF48371">
    <property type="entry name" value="ARM repeat"/>
    <property type="match status" value="1"/>
</dbReference>
<gene>
    <name evidence="2" type="ordered locus">Psta_0248</name>
</gene>
<keyword evidence="1" id="KW-0812">Transmembrane</keyword>
<feature type="transmembrane region" description="Helical" evidence="1">
    <location>
        <begin position="12"/>
        <end position="33"/>
    </location>
</feature>
<dbReference type="AlphaFoldDB" id="D2R1F9"/>
<evidence type="ECO:0000256" key="1">
    <source>
        <dbReference type="SAM" id="Phobius"/>
    </source>
</evidence>
<name>D2R1F9_PIRSD</name>
<evidence type="ECO:0000313" key="3">
    <source>
        <dbReference type="Proteomes" id="UP000001887"/>
    </source>
</evidence>
<protein>
    <submittedName>
        <fullName evidence="2">Uncharacterized protein</fullName>
    </submittedName>
</protein>
<organism evidence="2 3">
    <name type="scientific">Pirellula staleyi (strain ATCC 27377 / DSM 6068 / ICPB 4128)</name>
    <name type="common">Pirella staleyi</name>
    <dbReference type="NCBI Taxonomy" id="530564"/>
    <lineage>
        <taxon>Bacteria</taxon>
        <taxon>Pseudomonadati</taxon>
        <taxon>Planctomycetota</taxon>
        <taxon>Planctomycetia</taxon>
        <taxon>Pirellulales</taxon>
        <taxon>Pirellulaceae</taxon>
        <taxon>Pirellula</taxon>
    </lineage>
</organism>
<reference evidence="2 3" key="1">
    <citation type="journal article" date="2009" name="Stand. Genomic Sci.">
        <title>Complete genome sequence of Pirellula staleyi type strain (ATCC 27377).</title>
        <authorList>
            <person name="Clum A."/>
            <person name="Tindall B.J."/>
            <person name="Sikorski J."/>
            <person name="Ivanova N."/>
            <person name="Mavrommatis K."/>
            <person name="Lucas S."/>
            <person name="Glavina del Rio T."/>
            <person name="Nolan M."/>
            <person name="Chen F."/>
            <person name="Tice H."/>
            <person name="Pitluck S."/>
            <person name="Cheng J.F."/>
            <person name="Chertkov O."/>
            <person name="Brettin T."/>
            <person name="Han C."/>
            <person name="Detter J.C."/>
            <person name="Kuske C."/>
            <person name="Bruce D."/>
            <person name="Goodwin L."/>
            <person name="Ovchinikova G."/>
            <person name="Pati A."/>
            <person name="Mikhailova N."/>
            <person name="Chen A."/>
            <person name="Palaniappan K."/>
            <person name="Land M."/>
            <person name="Hauser L."/>
            <person name="Chang Y.J."/>
            <person name="Jeffries C.D."/>
            <person name="Chain P."/>
            <person name="Rohde M."/>
            <person name="Goker M."/>
            <person name="Bristow J."/>
            <person name="Eisen J.A."/>
            <person name="Markowitz V."/>
            <person name="Hugenholtz P."/>
            <person name="Kyrpides N.C."/>
            <person name="Klenk H.P."/>
            <person name="Lapidus A."/>
        </authorList>
    </citation>
    <scope>NUCLEOTIDE SEQUENCE [LARGE SCALE GENOMIC DNA]</scope>
    <source>
        <strain evidence="3">ATCC 27377 / DSM 6068 / ICPB 4128</strain>
    </source>
</reference>
<accession>D2R1F9</accession>
<keyword evidence="3" id="KW-1185">Reference proteome</keyword>
<proteinExistence type="predicted"/>
<dbReference type="KEGG" id="psl:Psta_0248"/>
<dbReference type="Proteomes" id="UP000001887">
    <property type="component" value="Chromosome"/>
</dbReference>
<sequence>MDAAAPRRTQRWWIASALAGAICFTIGAPIVWWKSREWTEAAYISQLVRDVELASPDNLQTRVAMVTAIDDVGIAALVELLASERAEVTLAASRAIDAQLSEWQHLPPSMAQQRVLRLAKLLVELAPDLSADQRQRVVTIGEKLLRWPFPDDPAGAAELLATCEVLVTLPLKEVPDELRIANAVLPREIVGDASRERSMDEGNAIAIPPIAGSNLPVAPEGDDRLPTVVGPSLPPSLTINPGQVPQAAELGDQPREIVPAEPGPFVAPRAEVIESAEKPDEPTNREVGATIDRRYDYLTLLADLEVMQRLSSTDEHLARAAEEELRARGYESQHLQLALVVVSSDPAKRLALAESLPSMRGIDPRPWLLHLATDADPAVRTTARAILKTTSDPALRR</sequence>
<dbReference type="HOGENOM" id="CLU_694169_0_0_0"/>
<keyword evidence="1" id="KW-0472">Membrane</keyword>
<dbReference type="eggNOG" id="ENOG502ZIGS">
    <property type="taxonomic scope" value="Bacteria"/>
</dbReference>
<evidence type="ECO:0000313" key="2">
    <source>
        <dbReference type="EMBL" id="ADB14944.1"/>
    </source>
</evidence>